<dbReference type="PANTHER" id="PTHR22762">
    <property type="entry name" value="ALPHA-GLUCOSIDASE"/>
    <property type="match status" value="1"/>
</dbReference>
<evidence type="ECO:0000313" key="7">
    <source>
        <dbReference type="Proteomes" id="UP000555552"/>
    </source>
</evidence>
<feature type="domain" description="DUF5110" evidence="4">
    <location>
        <begin position="613"/>
        <end position="676"/>
    </location>
</feature>
<feature type="domain" description="Glycosyl hydrolase family 31 C-terminal" evidence="5">
    <location>
        <begin position="504"/>
        <end position="594"/>
    </location>
</feature>
<dbReference type="InterPro" id="IPR017853">
    <property type="entry name" value="GH"/>
</dbReference>
<organism evidence="6 7">
    <name type="scientific">Pseudokineococcus marinus</name>
    <dbReference type="NCBI Taxonomy" id="351215"/>
    <lineage>
        <taxon>Bacteria</taxon>
        <taxon>Bacillati</taxon>
        <taxon>Actinomycetota</taxon>
        <taxon>Actinomycetes</taxon>
        <taxon>Kineosporiales</taxon>
        <taxon>Kineosporiaceae</taxon>
        <taxon>Pseudokineococcus</taxon>
    </lineage>
</organism>
<dbReference type="SUPFAM" id="SSF51445">
    <property type="entry name" value="(Trans)glycosidases"/>
    <property type="match status" value="1"/>
</dbReference>
<evidence type="ECO:0000256" key="1">
    <source>
        <dbReference type="ARBA" id="ARBA00007806"/>
    </source>
</evidence>
<keyword evidence="7" id="KW-1185">Reference proteome</keyword>
<gene>
    <name evidence="6" type="ORF">HLB09_05640</name>
</gene>
<dbReference type="Pfam" id="PF17137">
    <property type="entry name" value="DUF5110"/>
    <property type="match status" value="1"/>
</dbReference>
<evidence type="ECO:0000313" key="6">
    <source>
        <dbReference type="EMBL" id="NNH22583.1"/>
    </source>
</evidence>
<evidence type="ECO:0000256" key="2">
    <source>
        <dbReference type="RuleBase" id="RU361185"/>
    </source>
</evidence>
<keyword evidence="2" id="KW-0326">Glycosidase</keyword>
<accession>A0A849BMK9</accession>
<dbReference type="GO" id="GO:0005975">
    <property type="term" value="P:carbohydrate metabolic process"/>
    <property type="evidence" value="ECO:0007669"/>
    <property type="project" value="InterPro"/>
</dbReference>
<dbReference type="Proteomes" id="UP000555552">
    <property type="component" value="Unassembled WGS sequence"/>
</dbReference>
<dbReference type="PANTHER" id="PTHR22762:SF89">
    <property type="entry name" value="ALPHA-XYLOSIDASE"/>
    <property type="match status" value="1"/>
</dbReference>
<sequence length="790" mass="86777">MPLPEALPSRPVADPRAVVQGATYRFTVLTDGLVRMEHSADGRFEDRASTFALNRELPVPKFRVVDSGSHLEILTSRFHLTYDKGSFTTSGLQVSALGGITHHASDWRYGQVPDDLGGTARTLDEADGAIPLEPGVVSRTGLALVDDGGSFCFEADGWVAADSVGRTDLYLFTYGLDHEDALRALRDVSGPTPVLPRYALGTWWSRYHRYTTDTYLALVERFRQEEVPLSVSVIDMDWHLVDIDPALGSGWTGYTWDRELFPDPPAFLAALHERGLRVTLNVHPADGVRRHEEAYPAMAEALGCDAAEGLPISFDVTDPDFMAAYLEVLHHPLEEQGVDFWWLDWQSGPHSRVTGVDPLWVLNHLHYLDDGRDGRRPLTFSRYAGPGSHRYPVGFSGDTVISWASLAFQPFFTATAANIGYGWWSHDVGGHFFGTRDDELTTRWVQLGVFSPVTRLHSGADAFISKAPWDFPAAAREVMVEHLRLRHRLLPYLHTMNHRAAAEGLPLVQPMYHRWPHAQEAYRVPNQTTFGTQLVVAPITEPADRRTLLAATRAWLPAGTWVDVMTDLVYDGDREVVLHRDLTTIPVLAPAGALVPLDGETRPGNGTANPDHLEVLVVVGADGSLELLEDDDTTTGELVRTPLTYDQATGRLTVGPATGPLDAVPARRTWTLTFVALDDAATPAVMVDDVARDAVVRRTATRTSVVVEDVAPSSTVSVDLGAAPALRPNDVHDRVFRLLDRAQVEHVVKNRAYAVVTADQPAALRASRLQALDLEPALLAAVGEVLLARA</sequence>
<dbReference type="RefSeq" id="WP_171202427.1">
    <property type="nucleotide sequence ID" value="NZ_BAAANP010000019.1"/>
</dbReference>
<dbReference type="SUPFAM" id="SSF51011">
    <property type="entry name" value="Glycosyl hydrolase domain"/>
    <property type="match status" value="1"/>
</dbReference>
<dbReference type="InterPro" id="IPR033403">
    <property type="entry name" value="DUF5110"/>
</dbReference>
<dbReference type="InterPro" id="IPR013780">
    <property type="entry name" value="Glyco_hydro_b"/>
</dbReference>
<comment type="caution">
    <text evidence="6">The sequence shown here is derived from an EMBL/GenBank/DDBJ whole genome shotgun (WGS) entry which is preliminary data.</text>
</comment>
<keyword evidence="2 6" id="KW-0378">Hydrolase</keyword>
<dbReference type="Pfam" id="PF21365">
    <property type="entry name" value="Glyco_hydro_31_3rd"/>
    <property type="match status" value="1"/>
</dbReference>
<dbReference type="AlphaFoldDB" id="A0A849BMK9"/>
<dbReference type="Gene3D" id="2.60.40.1180">
    <property type="entry name" value="Golgi alpha-mannosidase II"/>
    <property type="match status" value="2"/>
</dbReference>
<dbReference type="EMBL" id="JABEMA010000052">
    <property type="protein sequence ID" value="NNH22583.1"/>
    <property type="molecule type" value="Genomic_DNA"/>
</dbReference>
<reference evidence="6 7" key="1">
    <citation type="submission" date="2020-05" db="EMBL/GenBank/DDBJ databases">
        <title>MicrobeNet Type strains.</title>
        <authorList>
            <person name="Nicholson A.C."/>
        </authorList>
    </citation>
    <scope>NUCLEOTIDE SEQUENCE [LARGE SCALE GENOMIC DNA]</scope>
    <source>
        <strain evidence="6 7">JCM 14547</strain>
    </source>
</reference>
<evidence type="ECO:0000259" key="5">
    <source>
        <dbReference type="Pfam" id="PF21365"/>
    </source>
</evidence>
<evidence type="ECO:0000259" key="3">
    <source>
        <dbReference type="Pfam" id="PF01055"/>
    </source>
</evidence>
<dbReference type="Gene3D" id="3.20.20.80">
    <property type="entry name" value="Glycosidases"/>
    <property type="match status" value="1"/>
</dbReference>
<proteinExistence type="inferred from homology"/>
<dbReference type="GO" id="GO:0006491">
    <property type="term" value="P:N-glycan processing"/>
    <property type="evidence" value="ECO:0007669"/>
    <property type="project" value="TreeGrafter"/>
</dbReference>
<dbReference type="InterPro" id="IPR048395">
    <property type="entry name" value="Glyco_hydro_31_C"/>
</dbReference>
<evidence type="ECO:0000259" key="4">
    <source>
        <dbReference type="Pfam" id="PF17137"/>
    </source>
</evidence>
<feature type="domain" description="Glycoside hydrolase family 31 TIM barrel" evidence="3">
    <location>
        <begin position="193"/>
        <end position="496"/>
    </location>
</feature>
<dbReference type="Pfam" id="PF01055">
    <property type="entry name" value="Glyco_hydro_31_2nd"/>
    <property type="match status" value="1"/>
</dbReference>
<dbReference type="CDD" id="cd06595">
    <property type="entry name" value="GH31_u1"/>
    <property type="match status" value="1"/>
</dbReference>
<dbReference type="InterPro" id="IPR000322">
    <property type="entry name" value="Glyco_hydro_31_TIM"/>
</dbReference>
<name>A0A849BMK9_9ACTN</name>
<protein>
    <submittedName>
        <fullName evidence="6">Glycoside hydrolase</fullName>
    </submittedName>
</protein>
<comment type="similarity">
    <text evidence="1 2">Belongs to the glycosyl hydrolase 31 family.</text>
</comment>
<dbReference type="GO" id="GO:0090599">
    <property type="term" value="F:alpha-glucosidase activity"/>
    <property type="evidence" value="ECO:0007669"/>
    <property type="project" value="TreeGrafter"/>
</dbReference>